<comment type="caution">
    <text evidence="8">The sequence shown here is derived from an EMBL/GenBank/DDBJ whole genome shotgun (WGS) entry which is preliminary data.</text>
</comment>
<name>A0A1F6D8J4_9BACT</name>
<dbReference type="EC" id="2.7.4.6" evidence="3"/>
<dbReference type="GO" id="GO:0004550">
    <property type="term" value="F:nucleoside diphosphate kinase activity"/>
    <property type="evidence" value="ECO:0007669"/>
    <property type="project" value="UniProtKB-EC"/>
</dbReference>
<evidence type="ECO:0000256" key="2">
    <source>
        <dbReference type="ARBA" id="ARBA00008142"/>
    </source>
</evidence>
<organism evidence="8 9">
    <name type="scientific">Candidatus Kaiserbacteria bacterium RIFCSPHIGHO2_01_FULL_56_24</name>
    <dbReference type="NCBI Taxonomy" id="1798487"/>
    <lineage>
        <taxon>Bacteria</taxon>
        <taxon>Candidatus Kaiseribacteriota</taxon>
    </lineage>
</organism>
<reference evidence="8 9" key="1">
    <citation type="journal article" date="2016" name="Nat. Commun.">
        <title>Thousands of microbial genomes shed light on interconnected biogeochemical processes in an aquifer system.</title>
        <authorList>
            <person name="Anantharaman K."/>
            <person name="Brown C.T."/>
            <person name="Hug L.A."/>
            <person name="Sharon I."/>
            <person name="Castelle C.J."/>
            <person name="Probst A.J."/>
            <person name="Thomas B.C."/>
            <person name="Singh A."/>
            <person name="Wilkins M.J."/>
            <person name="Karaoz U."/>
            <person name="Brodie E.L."/>
            <person name="Williams K.H."/>
            <person name="Hubbard S.S."/>
            <person name="Banfield J.F."/>
        </authorList>
    </citation>
    <scope>NUCLEOTIDE SEQUENCE [LARGE SCALE GENOMIC DNA]</scope>
</reference>
<evidence type="ECO:0000313" key="9">
    <source>
        <dbReference type="Proteomes" id="UP000176377"/>
    </source>
</evidence>
<evidence type="ECO:0000256" key="5">
    <source>
        <dbReference type="ARBA" id="ARBA00022777"/>
    </source>
</evidence>
<dbReference type="SMART" id="SM00562">
    <property type="entry name" value="NDK"/>
    <property type="match status" value="1"/>
</dbReference>
<evidence type="ECO:0000256" key="6">
    <source>
        <dbReference type="PROSITE-ProRule" id="PRU00706"/>
    </source>
</evidence>
<evidence type="ECO:0000313" key="8">
    <source>
        <dbReference type="EMBL" id="OGG57671.1"/>
    </source>
</evidence>
<evidence type="ECO:0000259" key="7">
    <source>
        <dbReference type="SMART" id="SM00562"/>
    </source>
</evidence>
<proteinExistence type="inferred from homology"/>
<dbReference type="Pfam" id="PF00334">
    <property type="entry name" value="NDK"/>
    <property type="match status" value="1"/>
</dbReference>
<keyword evidence="4" id="KW-0808">Transferase</keyword>
<sequence>MDHPKKERTFVIIKPDGVQRSLIGEIITRYERTGLKLIATRFGLIDEKKLWEHYNKDDAWFLKKGTKILEDKKVSGQAITKEAIQYGKDIIGQLVKFMTSGPTLMMVWEGNQAAAVIRKITGDTEPSTSDVGTIRGDLTLDSYGIAAIDDRAVRNLIHCSENAEEGKREVSLWFEEKDLLNYRLVNEQILYDVNLDGILE</sequence>
<dbReference type="InterPro" id="IPR036850">
    <property type="entry name" value="NDK-like_dom_sf"/>
</dbReference>
<comment type="similarity">
    <text evidence="2 6">Belongs to the NDK family.</text>
</comment>
<dbReference type="Gene3D" id="3.30.70.141">
    <property type="entry name" value="Nucleoside diphosphate kinase-like domain"/>
    <property type="match status" value="1"/>
</dbReference>
<evidence type="ECO:0000256" key="1">
    <source>
        <dbReference type="ARBA" id="ARBA00001946"/>
    </source>
</evidence>
<dbReference type="InterPro" id="IPR034907">
    <property type="entry name" value="NDK-like_dom"/>
</dbReference>
<evidence type="ECO:0000256" key="3">
    <source>
        <dbReference type="ARBA" id="ARBA00012966"/>
    </source>
</evidence>
<protein>
    <recommendedName>
        <fullName evidence="3">nucleoside-diphosphate kinase</fullName>
        <ecNumber evidence="3">2.7.4.6</ecNumber>
    </recommendedName>
</protein>
<dbReference type="EMBL" id="MFLA01000047">
    <property type="protein sequence ID" value="OGG57671.1"/>
    <property type="molecule type" value="Genomic_DNA"/>
</dbReference>
<accession>A0A1F6D8J4</accession>
<keyword evidence="5" id="KW-0418">Kinase</keyword>
<comment type="caution">
    <text evidence="6">Lacks conserved residue(s) required for the propagation of feature annotation.</text>
</comment>
<feature type="domain" description="Nucleoside diphosphate kinase-like" evidence="7">
    <location>
        <begin position="6"/>
        <end position="181"/>
    </location>
</feature>
<comment type="cofactor">
    <cofactor evidence="1">
        <name>Mg(2+)</name>
        <dbReference type="ChEBI" id="CHEBI:18420"/>
    </cofactor>
</comment>
<dbReference type="AlphaFoldDB" id="A0A1F6D8J4"/>
<dbReference type="PROSITE" id="PS51374">
    <property type="entry name" value="NDPK_LIKE"/>
    <property type="match status" value="1"/>
</dbReference>
<dbReference type="PANTHER" id="PTHR11349">
    <property type="entry name" value="NUCLEOSIDE DIPHOSPHATE KINASE"/>
    <property type="match status" value="1"/>
</dbReference>
<dbReference type="SUPFAM" id="SSF54919">
    <property type="entry name" value="Nucleoside diphosphate kinase, NDK"/>
    <property type="match status" value="1"/>
</dbReference>
<gene>
    <name evidence="8" type="ORF">A2765_06045</name>
</gene>
<dbReference type="Proteomes" id="UP000176377">
    <property type="component" value="Unassembled WGS sequence"/>
</dbReference>
<evidence type="ECO:0000256" key="4">
    <source>
        <dbReference type="ARBA" id="ARBA00022679"/>
    </source>
</evidence>